<evidence type="ECO:0000313" key="8">
    <source>
        <dbReference type="Proteomes" id="UP000321816"/>
    </source>
</evidence>
<feature type="transmembrane region" description="Helical" evidence="6">
    <location>
        <begin position="310"/>
        <end position="331"/>
    </location>
</feature>
<keyword evidence="2" id="KW-1003">Cell membrane</keyword>
<keyword evidence="8" id="KW-1185">Reference proteome</keyword>
<feature type="transmembrane region" description="Helical" evidence="6">
    <location>
        <begin position="265"/>
        <end position="298"/>
    </location>
</feature>
<evidence type="ECO:0000256" key="2">
    <source>
        <dbReference type="ARBA" id="ARBA00022475"/>
    </source>
</evidence>
<dbReference type="KEGG" id="ahal:FTX54_002210"/>
<feature type="transmembrane region" description="Helical" evidence="6">
    <location>
        <begin position="171"/>
        <end position="200"/>
    </location>
</feature>
<feature type="transmembrane region" description="Helical" evidence="6">
    <location>
        <begin position="113"/>
        <end position="134"/>
    </location>
</feature>
<dbReference type="OrthoDB" id="9784538at2"/>
<name>A0A5C7FGJ6_9BACI</name>
<dbReference type="InterPro" id="IPR001851">
    <property type="entry name" value="ABC_transp_permease"/>
</dbReference>
<keyword evidence="5 6" id="KW-0472">Membrane</keyword>
<proteinExistence type="predicted"/>
<keyword evidence="4 6" id="KW-1133">Transmembrane helix</keyword>
<dbReference type="GO" id="GO:0005886">
    <property type="term" value="C:plasma membrane"/>
    <property type="evidence" value="ECO:0007669"/>
    <property type="project" value="UniProtKB-SubCell"/>
</dbReference>
<reference evidence="7 8" key="1">
    <citation type="submission" date="2024-01" db="EMBL/GenBank/DDBJ databases">
        <title>Complete Genome Sequence of Alkalicoccus halolimnae BZ-SZ-XJ29T, a Moderately Halophilic Bacterium Isolated from a Salt Lake.</title>
        <authorList>
            <person name="Zhao B."/>
        </authorList>
    </citation>
    <scope>NUCLEOTIDE SEQUENCE [LARGE SCALE GENOMIC DNA]</scope>
    <source>
        <strain evidence="7 8">BZ-SZ-XJ29</strain>
    </source>
</reference>
<dbReference type="GO" id="GO:0022857">
    <property type="term" value="F:transmembrane transporter activity"/>
    <property type="evidence" value="ECO:0007669"/>
    <property type="project" value="InterPro"/>
</dbReference>
<dbReference type="PANTHER" id="PTHR32196:SF72">
    <property type="entry name" value="RIBOSE IMPORT PERMEASE PROTEIN RBSC"/>
    <property type="match status" value="1"/>
</dbReference>
<dbReference type="EMBL" id="CP144914">
    <property type="protein sequence ID" value="WWD80402.1"/>
    <property type="molecule type" value="Genomic_DNA"/>
</dbReference>
<evidence type="ECO:0000256" key="6">
    <source>
        <dbReference type="SAM" id="Phobius"/>
    </source>
</evidence>
<dbReference type="Proteomes" id="UP000321816">
    <property type="component" value="Chromosome"/>
</dbReference>
<feature type="transmembrane region" description="Helical" evidence="6">
    <location>
        <begin position="62"/>
        <end position="81"/>
    </location>
</feature>
<keyword evidence="3 6" id="KW-0812">Transmembrane</keyword>
<gene>
    <name evidence="7" type="ORF">FTX54_002210</name>
</gene>
<evidence type="ECO:0000256" key="4">
    <source>
        <dbReference type="ARBA" id="ARBA00022989"/>
    </source>
</evidence>
<dbReference type="AlphaFoldDB" id="A0A5C7FGJ6"/>
<accession>A0A5C7FGJ6</accession>
<dbReference type="PANTHER" id="PTHR32196">
    <property type="entry name" value="ABC TRANSPORTER PERMEASE PROTEIN YPHD-RELATED-RELATED"/>
    <property type="match status" value="1"/>
</dbReference>
<feature type="transmembrane region" description="Helical" evidence="6">
    <location>
        <begin position="87"/>
        <end position="106"/>
    </location>
</feature>
<feature type="transmembrane region" description="Helical" evidence="6">
    <location>
        <begin position="32"/>
        <end position="50"/>
    </location>
</feature>
<dbReference type="CDD" id="cd06579">
    <property type="entry name" value="TM_PBP1_transp_AraH_like"/>
    <property type="match status" value="1"/>
</dbReference>
<protein>
    <submittedName>
        <fullName evidence="7">ABC transporter permease</fullName>
    </submittedName>
</protein>
<feature type="transmembrane region" description="Helical" evidence="6">
    <location>
        <begin position="140"/>
        <end position="164"/>
    </location>
</feature>
<dbReference type="RefSeq" id="WP_147803883.1">
    <property type="nucleotide sequence ID" value="NZ_CP144914.1"/>
</dbReference>
<dbReference type="Pfam" id="PF02653">
    <property type="entry name" value="BPD_transp_2"/>
    <property type="match status" value="1"/>
</dbReference>
<feature type="transmembrane region" description="Helical" evidence="6">
    <location>
        <begin position="231"/>
        <end position="253"/>
    </location>
</feature>
<organism evidence="7 8">
    <name type="scientific">Alkalicoccus halolimnae</name>
    <dbReference type="NCBI Taxonomy" id="1667239"/>
    <lineage>
        <taxon>Bacteria</taxon>
        <taxon>Bacillati</taxon>
        <taxon>Bacillota</taxon>
        <taxon>Bacilli</taxon>
        <taxon>Bacillales</taxon>
        <taxon>Bacillaceae</taxon>
        <taxon>Alkalicoccus</taxon>
    </lineage>
</organism>
<evidence type="ECO:0000313" key="7">
    <source>
        <dbReference type="EMBL" id="WWD80402.1"/>
    </source>
</evidence>
<evidence type="ECO:0000256" key="1">
    <source>
        <dbReference type="ARBA" id="ARBA00004651"/>
    </source>
</evidence>
<evidence type="ECO:0000256" key="5">
    <source>
        <dbReference type="ARBA" id="ARBA00023136"/>
    </source>
</evidence>
<sequence>MNQTKIANNTEAKREIQIGQNWKEWAVEHKQILSIFGILIAITFSFAVLTDSFLTSNNALNLIMQLAPNLIVAVAMTFVITTGGIDLSVGSILALASALTAVLLSAGFATPVVLLLVIMAGILMGSINGYIVAYHAIPPLIVTLAAMLYVRGLALLITGGYSVAIASDSGLLTVGIGTFLGIPVPAILAILIMVIGIIALRHTRYGTYVTGIGANEEAVRRSGVNTKTVKLFTYMFSGGAAALAGLIIASRLGSGSSNIGLMFELDIIAAVVLGGTALFGGAGTIIGSLIGVTIIGVINNGLTLMQVSPYVIQIVEGIVLLIAVIVNIRVFGRKRM</sequence>
<comment type="subcellular location">
    <subcellularLocation>
        <location evidence="1">Cell membrane</location>
        <topology evidence="1">Multi-pass membrane protein</topology>
    </subcellularLocation>
</comment>
<evidence type="ECO:0000256" key="3">
    <source>
        <dbReference type="ARBA" id="ARBA00022692"/>
    </source>
</evidence>